<name>A0AAD1XAJ6_EUPCR</name>
<gene>
    <name evidence="3" type="ORF">ECRASSUSDP1_LOCUS4786</name>
</gene>
<dbReference type="GO" id="GO:0005524">
    <property type="term" value="F:ATP binding"/>
    <property type="evidence" value="ECO:0007669"/>
    <property type="project" value="UniProtKB-UniRule"/>
</dbReference>
<evidence type="ECO:0000313" key="3">
    <source>
        <dbReference type="EMBL" id="CAI2363450.1"/>
    </source>
</evidence>
<accession>A0AAD1XAJ6</accession>
<sequence length="331" mass="37945">MEPETASNTLTQKEFVVNQNHKLRKNCWASRAQTAGNKFKLKRTTTGASQDAKLKSQESENSQNVAKKIPRPKFGSKNSFYKSQPYLFGPNSKQKVGIYQAAGIKPTIATLDTEKFEFGFKATRKRPITRSKKRKKTKSGKRKKFSFMNNYINEQYKELQKKESQNTFIKMQLYKEIGIPPLPIGERKQSMTVDRRVSSTTTSTKIQTKKENIKTVDPEEPKLEFNKQLGLFRRIRPKTPVAAVRCNKPKPKRAFSAKQRRSIERPETAGSNKHHKLFTKINIGSIQQFATQGCGDVKDYDLSYKIGKGAYATVRLAHHYPSNEKRAIKLY</sequence>
<evidence type="ECO:0008006" key="5">
    <source>
        <dbReference type="Google" id="ProtNLM"/>
    </source>
</evidence>
<comment type="caution">
    <text evidence="3">The sequence shown here is derived from an EMBL/GenBank/DDBJ whole genome shotgun (WGS) entry which is preliminary data.</text>
</comment>
<dbReference type="PROSITE" id="PS00107">
    <property type="entry name" value="PROTEIN_KINASE_ATP"/>
    <property type="match status" value="1"/>
</dbReference>
<feature type="binding site" evidence="1">
    <location>
        <position position="329"/>
    </location>
    <ligand>
        <name>ATP</name>
        <dbReference type="ChEBI" id="CHEBI:30616"/>
    </ligand>
</feature>
<evidence type="ECO:0000256" key="2">
    <source>
        <dbReference type="SAM" id="MobiDB-lite"/>
    </source>
</evidence>
<keyword evidence="1" id="KW-0547">Nucleotide-binding</keyword>
<feature type="region of interest" description="Disordered" evidence="2">
    <location>
        <begin position="39"/>
        <end position="77"/>
    </location>
</feature>
<dbReference type="InterPro" id="IPR011009">
    <property type="entry name" value="Kinase-like_dom_sf"/>
</dbReference>
<protein>
    <recommendedName>
        <fullName evidence="5">Protein kinase domain-containing protein</fullName>
    </recommendedName>
</protein>
<keyword evidence="4" id="KW-1185">Reference proteome</keyword>
<keyword evidence="1" id="KW-0067">ATP-binding</keyword>
<proteinExistence type="predicted"/>
<dbReference type="AlphaFoldDB" id="A0AAD1XAJ6"/>
<feature type="region of interest" description="Disordered" evidence="2">
    <location>
        <begin position="189"/>
        <end position="212"/>
    </location>
</feature>
<feature type="region of interest" description="Disordered" evidence="2">
    <location>
        <begin position="251"/>
        <end position="271"/>
    </location>
</feature>
<dbReference type="Proteomes" id="UP001295684">
    <property type="component" value="Unassembled WGS sequence"/>
</dbReference>
<dbReference type="InterPro" id="IPR017441">
    <property type="entry name" value="Protein_kinase_ATP_BS"/>
</dbReference>
<evidence type="ECO:0000313" key="4">
    <source>
        <dbReference type="Proteomes" id="UP001295684"/>
    </source>
</evidence>
<feature type="compositionally biased region" description="Basic residues" evidence="2">
    <location>
        <begin position="251"/>
        <end position="260"/>
    </location>
</feature>
<dbReference type="EMBL" id="CAMPGE010004601">
    <property type="protein sequence ID" value="CAI2363450.1"/>
    <property type="molecule type" value="Genomic_DNA"/>
</dbReference>
<evidence type="ECO:0000256" key="1">
    <source>
        <dbReference type="PROSITE-ProRule" id="PRU10141"/>
    </source>
</evidence>
<reference evidence="3" key="1">
    <citation type="submission" date="2023-07" db="EMBL/GenBank/DDBJ databases">
        <authorList>
            <consortium name="AG Swart"/>
            <person name="Singh M."/>
            <person name="Singh A."/>
            <person name="Seah K."/>
            <person name="Emmerich C."/>
        </authorList>
    </citation>
    <scope>NUCLEOTIDE SEQUENCE</scope>
    <source>
        <strain evidence="3">DP1</strain>
    </source>
</reference>
<dbReference type="Gene3D" id="3.30.200.20">
    <property type="entry name" value="Phosphorylase Kinase, domain 1"/>
    <property type="match status" value="1"/>
</dbReference>
<dbReference type="SUPFAM" id="SSF56112">
    <property type="entry name" value="Protein kinase-like (PK-like)"/>
    <property type="match status" value="1"/>
</dbReference>
<organism evidence="3 4">
    <name type="scientific">Euplotes crassus</name>
    <dbReference type="NCBI Taxonomy" id="5936"/>
    <lineage>
        <taxon>Eukaryota</taxon>
        <taxon>Sar</taxon>
        <taxon>Alveolata</taxon>
        <taxon>Ciliophora</taxon>
        <taxon>Intramacronucleata</taxon>
        <taxon>Spirotrichea</taxon>
        <taxon>Hypotrichia</taxon>
        <taxon>Euplotida</taxon>
        <taxon>Euplotidae</taxon>
        <taxon>Moneuplotes</taxon>
    </lineage>
</organism>